<organism evidence="1 2">
    <name type="scientific">Candidatus Lambdaproteobacteria bacterium RIFOXYD2_FULL_56_26</name>
    <dbReference type="NCBI Taxonomy" id="1817773"/>
    <lineage>
        <taxon>Bacteria</taxon>
        <taxon>Pseudomonadati</taxon>
        <taxon>Pseudomonadota</taxon>
        <taxon>Candidatus Lambdaproteobacteria</taxon>
    </lineage>
</organism>
<reference evidence="1 2" key="1">
    <citation type="journal article" date="2016" name="Nat. Commun.">
        <title>Thousands of microbial genomes shed light on interconnected biogeochemical processes in an aquifer system.</title>
        <authorList>
            <person name="Anantharaman K."/>
            <person name="Brown C.T."/>
            <person name="Hug L.A."/>
            <person name="Sharon I."/>
            <person name="Castelle C.J."/>
            <person name="Probst A.J."/>
            <person name="Thomas B.C."/>
            <person name="Singh A."/>
            <person name="Wilkins M.J."/>
            <person name="Karaoz U."/>
            <person name="Brodie E.L."/>
            <person name="Williams K.H."/>
            <person name="Hubbard S.S."/>
            <person name="Banfield J.F."/>
        </authorList>
    </citation>
    <scope>NUCLEOTIDE SEQUENCE [LARGE SCALE GENOMIC DNA]</scope>
</reference>
<name>A0A1F6GZ36_9PROT</name>
<evidence type="ECO:0000313" key="1">
    <source>
        <dbReference type="EMBL" id="OGH03349.1"/>
    </source>
</evidence>
<evidence type="ECO:0000313" key="2">
    <source>
        <dbReference type="Proteomes" id="UP000177583"/>
    </source>
</evidence>
<dbReference type="Proteomes" id="UP000177583">
    <property type="component" value="Unassembled WGS sequence"/>
</dbReference>
<dbReference type="EMBL" id="MFNF01000017">
    <property type="protein sequence ID" value="OGH03349.1"/>
    <property type="molecule type" value="Genomic_DNA"/>
</dbReference>
<dbReference type="AlphaFoldDB" id="A0A1F6GZ36"/>
<accession>A0A1F6GZ36</accession>
<proteinExistence type="predicted"/>
<protein>
    <submittedName>
        <fullName evidence="1">Uncharacterized protein</fullName>
    </submittedName>
</protein>
<comment type="caution">
    <text evidence="1">The sequence shown here is derived from an EMBL/GenBank/DDBJ whole genome shotgun (WGS) entry which is preliminary data.</text>
</comment>
<gene>
    <name evidence="1" type="ORF">A2557_02375</name>
</gene>
<sequence>MMAEINLADDTAMETKIKEASVGTLFENAAITKNSVFFNLLMILFKEPYRLFLQAVEALLPQLFVSSATGTWLERFATDYDLTRSLGAKARLWVRVTKTNASPLEITTDLLFSVFEANPRTYVPVQNYSFDAPTTNCDILVEALEIGQKYNLLNNQITQVSGGLNVLTVTNFAAAIAGTDVETDLELRTRILNKKWSQSLDYGIEAKYQAALLSVPEVEFALLDSVDPVTATLHFTLYGAGLNSNLAADALVALESVLMATDLAVVELASSETLNLTIQLFVPHPLALETKVLDQVNTYFAGMPRGQNFDESLLVYHLYRNVPELVGSPIHLTPETAVLPLGKYFSPTVTILP</sequence>